<feature type="region of interest" description="Disordered" evidence="1">
    <location>
        <begin position="791"/>
        <end position="814"/>
    </location>
</feature>
<feature type="region of interest" description="Disordered" evidence="1">
    <location>
        <begin position="500"/>
        <end position="520"/>
    </location>
</feature>
<proteinExistence type="predicted"/>
<organism evidence="2 3">
    <name type="scientific">Fusarium oxysporum f. sp. cubense</name>
    <dbReference type="NCBI Taxonomy" id="61366"/>
    <lineage>
        <taxon>Eukaryota</taxon>
        <taxon>Fungi</taxon>
        <taxon>Dikarya</taxon>
        <taxon>Ascomycota</taxon>
        <taxon>Pezizomycotina</taxon>
        <taxon>Sordariomycetes</taxon>
        <taxon>Hypocreomycetidae</taxon>
        <taxon>Hypocreales</taxon>
        <taxon>Nectriaceae</taxon>
        <taxon>Fusarium</taxon>
        <taxon>Fusarium oxysporum species complex</taxon>
    </lineage>
</organism>
<accession>A0A5C6SS65</accession>
<feature type="region of interest" description="Disordered" evidence="1">
    <location>
        <begin position="321"/>
        <end position="453"/>
    </location>
</feature>
<evidence type="ECO:0000313" key="2">
    <source>
        <dbReference type="EMBL" id="TXC01250.1"/>
    </source>
</evidence>
<protein>
    <submittedName>
        <fullName evidence="2">Uncharacterized protein</fullName>
    </submittedName>
</protein>
<evidence type="ECO:0000256" key="1">
    <source>
        <dbReference type="SAM" id="MobiDB-lite"/>
    </source>
</evidence>
<feature type="compositionally biased region" description="Basic and acidic residues" evidence="1">
    <location>
        <begin position="1029"/>
        <end position="1047"/>
    </location>
</feature>
<comment type="caution">
    <text evidence="2">The sequence shown here is derived from an EMBL/GenBank/DDBJ whole genome shotgun (WGS) entry which is preliminary data.</text>
</comment>
<feature type="compositionally biased region" description="Polar residues" evidence="1">
    <location>
        <begin position="1255"/>
        <end position="1264"/>
    </location>
</feature>
<feature type="region of interest" description="Disordered" evidence="1">
    <location>
        <begin position="958"/>
        <end position="1264"/>
    </location>
</feature>
<feature type="compositionally biased region" description="Low complexity" evidence="1">
    <location>
        <begin position="1114"/>
        <end position="1125"/>
    </location>
</feature>
<feature type="compositionally biased region" description="Polar residues" evidence="1">
    <location>
        <begin position="797"/>
        <end position="813"/>
    </location>
</feature>
<feature type="compositionally biased region" description="Low complexity" evidence="1">
    <location>
        <begin position="324"/>
        <end position="351"/>
    </location>
</feature>
<feature type="compositionally biased region" description="Low complexity" evidence="1">
    <location>
        <begin position="958"/>
        <end position="1000"/>
    </location>
</feature>
<feature type="compositionally biased region" description="Basic and acidic residues" evidence="1">
    <location>
        <begin position="1173"/>
        <end position="1191"/>
    </location>
</feature>
<feature type="compositionally biased region" description="Basic residues" evidence="1">
    <location>
        <begin position="1057"/>
        <end position="1066"/>
    </location>
</feature>
<dbReference type="Proteomes" id="UP000321331">
    <property type="component" value="Unassembled WGS sequence"/>
</dbReference>
<gene>
    <name evidence="2" type="ORF">FocTR4_00008104</name>
</gene>
<name>A0A5C6SS65_FUSOC</name>
<dbReference type="EMBL" id="VMNF01000009">
    <property type="protein sequence ID" value="TXC01250.1"/>
    <property type="molecule type" value="Genomic_DNA"/>
</dbReference>
<feature type="compositionally biased region" description="Polar residues" evidence="1">
    <location>
        <begin position="664"/>
        <end position="678"/>
    </location>
</feature>
<evidence type="ECO:0000313" key="3">
    <source>
        <dbReference type="Proteomes" id="UP000321331"/>
    </source>
</evidence>
<reference evidence="2 3" key="1">
    <citation type="submission" date="2019-07" db="EMBL/GenBank/DDBJ databases">
        <title>The First High-Quality Draft Genome Sequence of the Causal Agent of the Current Panama Disease Epidemic.</title>
        <authorList>
            <person name="Warmington R.J."/>
            <person name="Kay W."/>
            <person name="Jeffries A."/>
            <person name="Bebber D."/>
            <person name="Moore K."/>
            <person name="Studholme D.J."/>
        </authorList>
    </citation>
    <scope>NUCLEOTIDE SEQUENCE [LARGE SCALE GENOMIC DNA]</scope>
    <source>
        <strain evidence="2 3">TR4</strain>
    </source>
</reference>
<dbReference type="AlphaFoldDB" id="A0A5C6SS65"/>
<feature type="region of interest" description="Disordered" evidence="1">
    <location>
        <begin position="649"/>
        <end position="678"/>
    </location>
</feature>
<sequence length="1264" mass="135846">MAAADVPKWGFGQEPMQIKPVAADFIPHFTTTGDTRVDAGKTFLNFGNFAFKQSLTRPPAWERVPTHSLAAPSSNRQIMRRVTVSNERQPAAPFVMFPNVSAVPVPTREEIGFDLTLPRKVQRRQSYQPASREAVFEDMLMFSHAQHMHNLMTAKVGVVNNLIETHSGHTREDMEAANRGIAQIVPLKRVARLISTDLVDTDSSPVSLVPARGNRLKLYNDMLLKIQAANRSGKESVDLGTASIADVSTALRNSRRDPRKRLAALGETDLSVIMDEDEPESPTVVHEPVLFPESRSPSKRLARLLTSKAIKKGVLRLSGGFTKLLPGSPSKTLGSPSKSSPSKSKRASSPLAQRSSPIYGSAAVKDNMSTESVADSPTRPGRTFRVPSECDSSSFEDTGLPETPNKASSPVMNYSRPIAPTPSQWNRPEPSTPATPAAQSAPFNPVTPQQTDSPIGLAALLPAILPPSTPQPQGCTLEVPSVSFEFGKLSPFRSSNSWMLPSPLATEPNRIKTGNQARRRRSEPLLRKFLDTQARRLSASPQKVQFQQEAIFNDDISIASLFDITNESPAKVAAIDAADETSGLDSTTSLPNEPAADSAAEHTLPLGTTMEESVANEADPIEAAKPTEGGSGLGYASVLTENLWLRDLNSSPAPAHSDRRDEQPSTMQPPTTVAESPVTQTLASEEGVVNIDVRENPDIFGTQISSPPAPAPIQNLSHMADDACNGHAKVVITEENGRLFVRFKLSARYAHMFPASQGFNDSLSFSPSVDISTPRPRPVDSTVQTPDLNSFGDFASPSPSVIQTPEPQSTESLLKTPDISGVGVIDRSSPGEFDTPELPQNDNTLVFGEPATIDRPSIRRAPRRQSEITPLKRAARNAMGISKGPATPRFSTPAADDGDRTLTIPWDDETPARQVDTPAAPPIQEAEAAAAVNNGSQDLDSPNRDYLRAFINQNRRTTASATVTATATTNESSTTPATNTTTTTLTPAAEITPAATTTEAGSPIAPVTKRQPLGARSPNRGSPMKTKRKADGDREETSPAKKTKVDAAVEAAGSIRKVTRKTKAKRQKAELAIDMTDLPSASSSDTPNRKQADDLATNVSVTRRSSRLRSQEHPSSTPKSSLPTPIKLGRAGAGRSLPKKARSEEDELARKTRANTKRNMGNAEFPAEVLVRIADEAEKDSDHGHESERPASGRRVGWNQPLEKVQGEEPKKGRAKGKATQGQTGISKPKAKRATKVAADLGMVANGTPAKPQRVTRSSARSVV</sequence>
<feature type="compositionally biased region" description="Low complexity" evidence="1">
    <location>
        <begin position="432"/>
        <end position="442"/>
    </location>
</feature>